<keyword evidence="2 4" id="KW-0238">DNA-binding</keyword>
<evidence type="ECO:0000256" key="4">
    <source>
        <dbReference type="PROSITE-ProRule" id="PRU00335"/>
    </source>
</evidence>
<dbReference type="GO" id="GO:0000976">
    <property type="term" value="F:transcription cis-regulatory region binding"/>
    <property type="evidence" value="ECO:0007669"/>
    <property type="project" value="TreeGrafter"/>
</dbReference>
<dbReference type="RefSeq" id="WP_100202836.1">
    <property type="nucleotide sequence ID" value="NZ_PGGW01000058.1"/>
</dbReference>
<dbReference type="EMBL" id="PGGW01000058">
    <property type="protein sequence ID" value="PJE96341.1"/>
    <property type="molecule type" value="Genomic_DNA"/>
</dbReference>
<evidence type="ECO:0000313" key="7">
    <source>
        <dbReference type="EMBL" id="PJE96341.1"/>
    </source>
</evidence>
<dbReference type="Proteomes" id="UP000230407">
    <property type="component" value="Unassembled WGS sequence"/>
</dbReference>
<dbReference type="PROSITE" id="PS50977">
    <property type="entry name" value="HTH_TETR_2"/>
    <property type="match status" value="1"/>
</dbReference>
<name>A0A2M8LWM3_9ACTN</name>
<dbReference type="PANTHER" id="PTHR30055:SF234">
    <property type="entry name" value="HTH-TYPE TRANSCRIPTIONAL REGULATOR BETI"/>
    <property type="match status" value="1"/>
</dbReference>
<dbReference type="SUPFAM" id="SSF48498">
    <property type="entry name" value="Tetracyclin repressor-like, C-terminal domain"/>
    <property type="match status" value="1"/>
</dbReference>
<organism evidence="7 8">
    <name type="scientific">Streptomyces carminius</name>
    <dbReference type="NCBI Taxonomy" id="2665496"/>
    <lineage>
        <taxon>Bacteria</taxon>
        <taxon>Bacillati</taxon>
        <taxon>Actinomycetota</taxon>
        <taxon>Actinomycetes</taxon>
        <taxon>Kitasatosporales</taxon>
        <taxon>Streptomycetaceae</taxon>
        <taxon>Streptomyces</taxon>
    </lineage>
</organism>
<dbReference type="Gene3D" id="1.10.357.10">
    <property type="entry name" value="Tetracycline Repressor, domain 2"/>
    <property type="match status" value="1"/>
</dbReference>
<dbReference type="InterPro" id="IPR041583">
    <property type="entry name" value="TetR_C_31"/>
</dbReference>
<feature type="compositionally biased region" description="Pro residues" evidence="5">
    <location>
        <begin position="191"/>
        <end position="208"/>
    </location>
</feature>
<dbReference type="Pfam" id="PF00440">
    <property type="entry name" value="TetR_N"/>
    <property type="match status" value="1"/>
</dbReference>
<dbReference type="PANTHER" id="PTHR30055">
    <property type="entry name" value="HTH-TYPE TRANSCRIPTIONAL REGULATOR RUTR"/>
    <property type="match status" value="1"/>
</dbReference>
<evidence type="ECO:0000256" key="2">
    <source>
        <dbReference type="ARBA" id="ARBA00023125"/>
    </source>
</evidence>
<evidence type="ECO:0000256" key="1">
    <source>
        <dbReference type="ARBA" id="ARBA00023015"/>
    </source>
</evidence>
<evidence type="ECO:0000313" key="8">
    <source>
        <dbReference type="Proteomes" id="UP000230407"/>
    </source>
</evidence>
<evidence type="ECO:0000256" key="3">
    <source>
        <dbReference type="ARBA" id="ARBA00023163"/>
    </source>
</evidence>
<feature type="region of interest" description="Disordered" evidence="5">
    <location>
        <begin position="184"/>
        <end position="214"/>
    </location>
</feature>
<feature type="DNA-binding region" description="H-T-H motif" evidence="4">
    <location>
        <begin position="33"/>
        <end position="52"/>
    </location>
</feature>
<gene>
    <name evidence="7" type="ORF">CUT44_17565</name>
</gene>
<dbReference type="InterPro" id="IPR009057">
    <property type="entry name" value="Homeodomain-like_sf"/>
</dbReference>
<sequence>MTPTAAERGQETRTRLLDAAARLIVEEGWGAVTTRKVADRAGLRPGLVHYHFHTVTDLLIDASLESARREVRGALEAVRSTGAAAGLDLLLEAVAEYSPEDPGTILFTEMLLAARRHERLRAGMAELLREWRTAVADWLRAAGRCPDPEATAVLLGAALDSLVLHRMIDPELVGVPVSGPLRRLVDASAPTPTPSAGPPESPAAPTGPPGGGGG</sequence>
<accession>A0A2M8LWM3</accession>
<dbReference type="PRINTS" id="PR00455">
    <property type="entry name" value="HTHTETR"/>
</dbReference>
<dbReference type="Pfam" id="PF17940">
    <property type="entry name" value="TetR_C_31"/>
    <property type="match status" value="1"/>
</dbReference>
<dbReference type="AlphaFoldDB" id="A0A2M8LWM3"/>
<keyword evidence="1" id="KW-0805">Transcription regulation</keyword>
<protein>
    <submittedName>
        <fullName evidence="7">TetR/AcrR family transcriptional regulator</fullName>
    </submittedName>
</protein>
<dbReference type="GO" id="GO:0003700">
    <property type="term" value="F:DNA-binding transcription factor activity"/>
    <property type="evidence" value="ECO:0007669"/>
    <property type="project" value="TreeGrafter"/>
</dbReference>
<evidence type="ECO:0000259" key="6">
    <source>
        <dbReference type="PROSITE" id="PS50977"/>
    </source>
</evidence>
<keyword evidence="3" id="KW-0804">Transcription</keyword>
<dbReference type="InterPro" id="IPR036271">
    <property type="entry name" value="Tet_transcr_reg_TetR-rel_C_sf"/>
</dbReference>
<evidence type="ECO:0000256" key="5">
    <source>
        <dbReference type="SAM" id="MobiDB-lite"/>
    </source>
</evidence>
<keyword evidence="8" id="KW-1185">Reference proteome</keyword>
<dbReference type="InterPro" id="IPR001647">
    <property type="entry name" value="HTH_TetR"/>
</dbReference>
<dbReference type="InterPro" id="IPR050109">
    <property type="entry name" value="HTH-type_TetR-like_transc_reg"/>
</dbReference>
<reference evidence="7 8" key="1">
    <citation type="submission" date="2017-11" db="EMBL/GenBank/DDBJ databases">
        <title>Streptomyces carmine sp. nov., a novel actinomycete isolated from Sophora alopecuroides in Xinjiang, China.</title>
        <authorList>
            <person name="Wang Y."/>
            <person name="Luo X."/>
            <person name="Wan C."/>
            <person name="Zhang L."/>
        </authorList>
    </citation>
    <scope>NUCLEOTIDE SEQUENCE [LARGE SCALE GENOMIC DNA]</scope>
    <source>
        <strain evidence="7 8">TRM SA0054</strain>
    </source>
</reference>
<comment type="caution">
    <text evidence="7">The sequence shown here is derived from an EMBL/GenBank/DDBJ whole genome shotgun (WGS) entry which is preliminary data.</text>
</comment>
<feature type="domain" description="HTH tetR-type" evidence="6">
    <location>
        <begin position="10"/>
        <end position="70"/>
    </location>
</feature>
<dbReference type="SUPFAM" id="SSF46689">
    <property type="entry name" value="Homeodomain-like"/>
    <property type="match status" value="1"/>
</dbReference>
<proteinExistence type="predicted"/>